<evidence type="ECO:0000313" key="2">
    <source>
        <dbReference type="EMBL" id="KAK8396392.1"/>
    </source>
</evidence>
<evidence type="ECO:0000313" key="3">
    <source>
        <dbReference type="Proteomes" id="UP001487740"/>
    </source>
</evidence>
<dbReference type="Proteomes" id="UP001487740">
    <property type="component" value="Unassembled WGS sequence"/>
</dbReference>
<protein>
    <submittedName>
        <fullName evidence="2">Uncharacterized protein</fullName>
    </submittedName>
</protein>
<feature type="region of interest" description="Disordered" evidence="1">
    <location>
        <begin position="18"/>
        <end position="66"/>
    </location>
</feature>
<reference evidence="2 3" key="1">
    <citation type="submission" date="2023-03" db="EMBL/GenBank/DDBJ databases">
        <title>High-quality genome of Scylla paramamosain provides insights in environmental adaptation.</title>
        <authorList>
            <person name="Zhang L."/>
        </authorList>
    </citation>
    <scope>NUCLEOTIDE SEQUENCE [LARGE SCALE GENOMIC DNA]</scope>
    <source>
        <strain evidence="2">LZ_2023a</strain>
        <tissue evidence="2">Muscle</tissue>
    </source>
</reference>
<sequence length="173" mass="19335">MAARTFAKNIWRTWQSSTTVAAEPPKRPATIHPNQQQQQLEPPQPSLDHPSSLTITTTTTTTTTTCTTPLKAGVKRVESQTRFKASFSSNVNYLKRRFSSGDLSAECDDEEASLRKQEIITQQPDDNRDEDPNMTLEALECRLEDPGDLSSTGTPEKDLKNLNGVSRRFSLRP</sequence>
<proteinExistence type="predicted"/>
<gene>
    <name evidence="2" type="ORF">O3P69_005438</name>
</gene>
<feature type="region of interest" description="Disordered" evidence="1">
    <location>
        <begin position="144"/>
        <end position="173"/>
    </location>
</feature>
<dbReference type="AlphaFoldDB" id="A0AAW0UDN6"/>
<keyword evidence="3" id="KW-1185">Reference proteome</keyword>
<dbReference type="EMBL" id="JARAKH010000016">
    <property type="protein sequence ID" value="KAK8396392.1"/>
    <property type="molecule type" value="Genomic_DNA"/>
</dbReference>
<organism evidence="2 3">
    <name type="scientific">Scylla paramamosain</name>
    <name type="common">Mud crab</name>
    <dbReference type="NCBI Taxonomy" id="85552"/>
    <lineage>
        <taxon>Eukaryota</taxon>
        <taxon>Metazoa</taxon>
        <taxon>Ecdysozoa</taxon>
        <taxon>Arthropoda</taxon>
        <taxon>Crustacea</taxon>
        <taxon>Multicrustacea</taxon>
        <taxon>Malacostraca</taxon>
        <taxon>Eumalacostraca</taxon>
        <taxon>Eucarida</taxon>
        <taxon>Decapoda</taxon>
        <taxon>Pleocyemata</taxon>
        <taxon>Brachyura</taxon>
        <taxon>Eubrachyura</taxon>
        <taxon>Portunoidea</taxon>
        <taxon>Portunidae</taxon>
        <taxon>Portuninae</taxon>
        <taxon>Scylla</taxon>
    </lineage>
</organism>
<comment type="caution">
    <text evidence="2">The sequence shown here is derived from an EMBL/GenBank/DDBJ whole genome shotgun (WGS) entry which is preliminary data.</text>
</comment>
<dbReference type="InterPro" id="IPR019736">
    <property type="entry name" value="Synapsin_P_site"/>
</dbReference>
<accession>A0AAW0UDN6</accession>
<dbReference type="Pfam" id="PF10581">
    <property type="entry name" value="Synapsin_N"/>
    <property type="match status" value="1"/>
</dbReference>
<name>A0AAW0UDN6_SCYPA</name>
<evidence type="ECO:0000256" key="1">
    <source>
        <dbReference type="SAM" id="MobiDB-lite"/>
    </source>
</evidence>
<feature type="compositionally biased region" description="Low complexity" evidence="1">
    <location>
        <begin position="54"/>
        <end position="66"/>
    </location>
</feature>